<name>A0A0F9V0L8_9ZZZZ</name>
<evidence type="ECO:0000313" key="1">
    <source>
        <dbReference type="EMBL" id="KKN59403.1"/>
    </source>
</evidence>
<gene>
    <name evidence="1" type="ORF">LCGC14_0542380</name>
</gene>
<dbReference type="EMBL" id="LAZR01000727">
    <property type="protein sequence ID" value="KKN59403.1"/>
    <property type="molecule type" value="Genomic_DNA"/>
</dbReference>
<reference evidence="1" key="1">
    <citation type="journal article" date="2015" name="Nature">
        <title>Complex archaea that bridge the gap between prokaryotes and eukaryotes.</title>
        <authorList>
            <person name="Spang A."/>
            <person name="Saw J.H."/>
            <person name="Jorgensen S.L."/>
            <person name="Zaremba-Niedzwiedzka K."/>
            <person name="Martijn J."/>
            <person name="Lind A.E."/>
            <person name="van Eijk R."/>
            <person name="Schleper C."/>
            <person name="Guy L."/>
            <person name="Ettema T.J."/>
        </authorList>
    </citation>
    <scope>NUCLEOTIDE SEQUENCE</scope>
</reference>
<proteinExistence type="predicted"/>
<sequence>MSKTKTCKCGQNEWQWVLGEESTSWIRCQKCGDSMFGPDIGVILINWKATDLDKWDLGDALAANRDNEGVVETER</sequence>
<accession>A0A0F9V0L8</accession>
<organism evidence="1">
    <name type="scientific">marine sediment metagenome</name>
    <dbReference type="NCBI Taxonomy" id="412755"/>
    <lineage>
        <taxon>unclassified sequences</taxon>
        <taxon>metagenomes</taxon>
        <taxon>ecological metagenomes</taxon>
    </lineage>
</organism>
<protein>
    <submittedName>
        <fullName evidence="1">Uncharacterized protein</fullName>
    </submittedName>
</protein>
<comment type="caution">
    <text evidence="1">The sequence shown here is derived from an EMBL/GenBank/DDBJ whole genome shotgun (WGS) entry which is preliminary data.</text>
</comment>
<dbReference type="AlphaFoldDB" id="A0A0F9V0L8"/>